<evidence type="ECO:0000313" key="1">
    <source>
        <dbReference type="EMBL" id="MBX44423.1"/>
    </source>
</evidence>
<dbReference type="EMBL" id="GGEC01063939">
    <property type="protein sequence ID" value="MBX44423.1"/>
    <property type="molecule type" value="Transcribed_RNA"/>
</dbReference>
<dbReference type="AlphaFoldDB" id="A0A2P2NPL5"/>
<protein>
    <submittedName>
        <fullName evidence="1">Uncharacterized protein</fullName>
    </submittedName>
</protein>
<name>A0A2P2NPL5_RHIMU</name>
<sequence length="45" mass="5534">MLFYIAYFNKCTRIEVQRRFFLVQPCHTKARKLGKDLNKQEKEQL</sequence>
<proteinExistence type="predicted"/>
<accession>A0A2P2NPL5</accession>
<organism evidence="1">
    <name type="scientific">Rhizophora mucronata</name>
    <name type="common">Asiatic mangrove</name>
    <dbReference type="NCBI Taxonomy" id="61149"/>
    <lineage>
        <taxon>Eukaryota</taxon>
        <taxon>Viridiplantae</taxon>
        <taxon>Streptophyta</taxon>
        <taxon>Embryophyta</taxon>
        <taxon>Tracheophyta</taxon>
        <taxon>Spermatophyta</taxon>
        <taxon>Magnoliopsida</taxon>
        <taxon>eudicotyledons</taxon>
        <taxon>Gunneridae</taxon>
        <taxon>Pentapetalae</taxon>
        <taxon>rosids</taxon>
        <taxon>fabids</taxon>
        <taxon>Malpighiales</taxon>
        <taxon>Rhizophoraceae</taxon>
        <taxon>Rhizophora</taxon>
    </lineage>
</organism>
<reference evidence="1" key="1">
    <citation type="submission" date="2018-02" db="EMBL/GenBank/DDBJ databases">
        <title>Rhizophora mucronata_Transcriptome.</title>
        <authorList>
            <person name="Meera S.P."/>
            <person name="Sreeshan A."/>
            <person name="Augustine A."/>
        </authorList>
    </citation>
    <scope>NUCLEOTIDE SEQUENCE</scope>
    <source>
        <tissue evidence="1">Leaf</tissue>
    </source>
</reference>